<reference evidence="2 3" key="1">
    <citation type="journal article" date="2015" name="Nature">
        <title>rRNA introns, odd ribosomes, and small enigmatic genomes across a large radiation of phyla.</title>
        <authorList>
            <person name="Brown C.T."/>
            <person name="Hug L.A."/>
            <person name="Thomas B.C."/>
            <person name="Sharon I."/>
            <person name="Castelle C.J."/>
            <person name="Singh A."/>
            <person name="Wilkins M.J."/>
            <person name="Williams K.H."/>
            <person name="Banfield J.F."/>
        </authorList>
    </citation>
    <scope>NUCLEOTIDE SEQUENCE [LARGE SCALE GENOMIC DNA]</scope>
</reference>
<dbReference type="AlphaFoldDB" id="A0A0G0ZJ46"/>
<accession>A0A0G0ZJ46</accession>
<gene>
    <name evidence="2" type="ORF">UV11_C0004G0010</name>
</gene>
<dbReference type="Proteomes" id="UP000034036">
    <property type="component" value="Unassembled WGS sequence"/>
</dbReference>
<evidence type="ECO:0000256" key="1">
    <source>
        <dbReference type="SAM" id="Phobius"/>
    </source>
</evidence>
<feature type="transmembrane region" description="Helical" evidence="1">
    <location>
        <begin position="16"/>
        <end position="36"/>
    </location>
</feature>
<comment type="caution">
    <text evidence="2">The sequence shown here is derived from an EMBL/GenBank/DDBJ whole genome shotgun (WGS) entry which is preliminary data.</text>
</comment>
<keyword evidence="1" id="KW-1133">Transmembrane helix</keyword>
<keyword evidence="1" id="KW-0812">Transmembrane</keyword>
<protein>
    <submittedName>
        <fullName evidence="2">Uncharacterized protein</fullName>
    </submittedName>
</protein>
<name>A0A0G0ZJ46_9BACT</name>
<evidence type="ECO:0000313" key="2">
    <source>
        <dbReference type="EMBL" id="KKS48740.1"/>
    </source>
</evidence>
<keyword evidence="1" id="KW-0472">Membrane</keyword>
<proteinExistence type="predicted"/>
<evidence type="ECO:0000313" key="3">
    <source>
        <dbReference type="Proteomes" id="UP000034036"/>
    </source>
</evidence>
<dbReference type="EMBL" id="LCDF01000004">
    <property type="protein sequence ID" value="KKS48740.1"/>
    <property type="molecule type" value="Genomic_DNA"/>
</dbReference>
<organism evidence="2 3">
    <name type="scientific">Candidatus Giovannonibacteria bacterium GW2011_GWF2_42_19</name>
    <dbReference type="NCBI Taxonomy" id="1618659"/>
    <lineage>
        <taxon>Bacteria</taxon>
        <taxon>Candidatus Giovannoniibacteriota</taxon>
    </lineage>
</organism>
<dbReference type="STRING" id="1618659.UV11_C0004G0010"/>
<sequence>MNNLSRYYTRMVRGNSLSWFFLLAVFIILIFAYIFFNGSTLEKPQSKLDNIVTPNITEAPPQEIAEGFPKDLPLNSKISITQSYEATYPNSSAEHATVEFISSKSAEVNYNFYLKWAKDNGWDVINSSDNGGFVSFLYFRKVSEQINITIRASAKTATSSDITISYVDLNK</sequence>